<keyword evidence="2" id="KW-1185">Reference proteome</keyword>
<dbReference type="AlphaFoldDB" id="A0A916JX98"/>
<dbReference type="RefSeq" id="WP_218090814.1">
    <property type="nucleotide sequence ID" value="NZ_CAJVAS010000003.1"/>
</dbReference>
<evidence type="ECO:0000313" key="2">
    <source>
        <dbReference type="Proteomes" id="UP000693672"/>
    </source>
</evidence>
<gene>
    <name evidence="1" type="ORF">PAESOLCIP111_00988</name>
</gene>
<protein>
    <submittedName>
        <fullName evidence="1">Uncharacterized protein</fullName>
    </submittedName>
</protein>
<organism evidence="1 2">
    <name type="scientific">Paenibacillus solanacearum</name>
    <dbReference type="NCBI Taxonomy" id="2048548"/>
    <lineage>
        <taxon>Bacteria</taxon>
        <taxon>Bacillati</taxon>
        <taxon>Bacillota</taxon>
        <taxon>Bacilli</taxon>
        <taxon>Bacillales</taxon>
        <taxon>Paenibacillaceae</taxon>
        <taxon>Paenibacillus</taxon>
    </lineage>
</organism>
<dbReference type="Proteomes" id="UP000693672">
    <property type="component" value="Unassembled WGS sequence"/>
</dbReference>
<sequence>MNASRLTFGIYPLGVAGTPTGLAVGPKDDYAQIQSALRDLRGETNVVLPRNYMIYTGPASTAKLQSIAETYLHNGQLGDLTIGCMQTPDIDLPGWLEFVRTLIRQYGVHLASLQITNEPNLTFMEGSKPYVLQALVEGVLAAKREARELDLPLHIGFGSVPESPVALPHFWERLAELGGNDFVNAIDFVGHNFYVDVFEEPLDLKDIPASVERTLRDLREKHLVAAGIPAAVPIRVTENGWPTGRNPFVQAERSYERQAAVLETVIRTVDRLREELHITQYVLFGLRDADSSKDDLFHQFGIVRDDYSPKPAYDTFKRLIRELGN</sequence>
<reference evidence="1" key="1">
    <citation type="submission" date="2021-06" db="EMBL/GenBank/DDBJ databases">
        <authorList>
            <person name="Criscuolo A."/>
        </authorList>
    </citation>
    <scope>NUCLEOTIDE SEQUENCE</scope>
    <source>
        <strain evidence="1">CIP111600</strain>
    </source>
</reference>
<dbReference type="EMBL" id="CAJVAS010000003">
    <property type="protein sequence ID" value="CAG7607723.1"/>
    <property type="molecule type" value="Genomic_DNA"/>
</dbReference>
<proteinExistence type="predicted"/>
<name>A0A916JX98_9BACL</name>
<evidence type="ECO:0000313" key="1">
    <source>
        <dbReference type="EMBL" id="CAG7607723.1"/>
    </source>
</evidence>
<comment type="caution">
    <text evidence="1">The sequence shown here is derived from an EMBL/GenBank/DDBJ whole genome shotgun (WGS) entry which is preliminary data.</text>
</comment>
<accession>A0A916JX98</accession>